<evidence type="ECO:0000313" key="2">
    <source>
        <dbReference type="EMBL" id="SNR72512.1"/>
    </source>
</evidence>
<keyword evidence="3" id="KW-1185">Reference proteome</keyword>
<name>A0A238YNC6_9BACT</name>
<evidence type="ECO:0000256" key="1">
    <source>
        <dbReference type="SAM" id="Phobius"/>
    </source>
</evidence>
<feature type="transmembrane region" description="Helical" evidence="1">
    <location>
        <begin position="33"/>
        <end position="51"/>
    </location>
</feature>
<dbReference type="OrthoDB" id="9926326at2"/>
<organism evidence="2 3">
    <name type="scientific">Desulfurobacterium atlanticum</name>
    <dbReference type="NCBI Taxonomy" id="240169"/>
    <lineage>
        <taxon>Bacteria</taxon>
        <taxon>Pseudomonadati</taxon>
        <taxon>Aquificota</taxon>
        <taxon>Aquificia</taxon>
        <taxon>Desulfurobacteriales</taxon>
        <taxon>Desulfurobacteriaceae</taxon>
        <taxon>Desulfurobacterium</taxon>
    </lineage>
</organism>
<keyword evidence="1" id="KW-0812">Transmembrane</keyword>
<reference evidence="3" key="1">
    <citation type="submission" date="2017-06" db="EMBL/GenBank/DDBJ databases">
        <authorList>
            <person name="Varghese N."/>
            <person name="Submissions S."/>
        </authorList>
    </citation>
    <scope>NUCLEOTIDE SEQUENCE [LARGE SCALE GENOMIC DNA]</scope>
    <source>
        <strain evidence="3">DSM 15668</strain>
    </source>
</reference>
<sequence>MSIYDRDYYKEKVKKEEDPAVVRYKKFAVFMKWLLIISAIFSFIVWLLAVFTRGNGYGG</sequence>
<protein>
    <recommendedName>
        <fullName evidence="4">Aa3 type cytochrome c oxidase subunit IV</fullName>
    </recommendedName>
</protein>
<evidence type="ECO:0008006" key="4">
    <source>
        <dbReference type="Google" id="ProtNLM"/>
    </source>
</evidence>
<accession>A0A238YNC6</accession>
<dbReference type="EMBL" id="FZOB01000004">
    <property type="protein sequence ID" value="SNR72512.1"/>
    <property type="molecule type" value="Genomic_DNA"/>
</dbReference>
<dbReference type="RefSeq" id="WP_089322803.1">
    <property type="nucleotide sequence ID" value="NZ_FZOB01000004.1"/>
</dbReference>
<evidence type="ECO:0000313" key="3">
    <source>
        <dbReference type="Proteomes" id="UP000198405"/>
    </source>
</evidence>
<dbReference type="AlphaFoldDB" id="A0A238YNC6"/>
<dbReference type="Proteomes" id="UP000198405">
    <property type="component" value="Unassembled WGS sequence"/>
</dbReference>
<gene>
    <name evidence="2" type="ORF">SAMN06265340_10450</name>
</gene>
<keyword evidence="1" id="KW-0472">Membrane</keyword>
<keyword evidence="1" id="KW-1133">Transmembrane helix</keyword>
<proteinExistence type="predicted"/>